<evidence type="ECO:0000313" key="1">
    <source>
        <dbReference type="Proteomes" id="UP000790787"/>
    </source>
</evidence>
<proteinExistence type="predicted"/>
<organism evidence="1 2">
    <name type="scientific">Nicotiana tabacum</name>
    <name type="common">Common tobacco</name>
    <dbReference type="NCBI Taxonomy" id="4097"/>
    <lineage>
        <taxon>Eukaryota</taxon>
        <taxon>Viridiplantae</taxon>
        <taxon>Streptophyta</taxon>
        <taxon>Embryophyta</taxon>
        <taxon>Tracheophyta</taxon>
        <taxon>Spermatophyta</taxon>
        <taxon>Magnoliopsida</taxon>
        <taxon>eudicotyledons</taxon>
        <taxon>Gunneridae</taxon>
        <taxon>Pentapetalae</taxon>
        <taxon>asterids</taxon>
        <taxon>lamiids</taxon>
        <taxon>Solanales</taxon>
        <taxon>Solanaceae</taxon>
        <taxon>Nicotianoideae</taxon>
        <taxon>Nicotianeae</taxon>
        <taxon>Nicotiana</taxon>
    </lineage>
</organism>
<reference evidence="2" key="2">
    <citation type="submission" date="2025-08" db="UniProtKB">
        <authorList>
            <consortium name="RefSeq"/>
        </authorList>
    </citation>
    <scope>IDENTIFICATION</scope>
    <source>
        <tissue evidence="2">Leaf</tissue>
    </source>
</reference>
<evidence type="ECO:0000313" key="2">
    <source>
        <dbReference type="RefSeq" id="XP_075110438.1"/>
    </source>
</evidence>
<gene>
    <name evidence="2" type="primary">LOC142181316</name>
</gene>
<dbReference type="Proteomes" id="UP000790787">
    <property type="component" value="Chromosome 5"/>
</dbReference>
<keyword evidence="1" id="KW-1185">Reference proteome</keyword>
<protein>
    <submittedName>
        <fullName evidence="2">Uncharacterized protein LOC142181316</fullName>
    </submittedName>
</protein>
<sequence length="193" mass="23162">MRELWDQLRQMYSTMQEAWLVIGDFNSVLSVNDRINGQHIHQAELVDFQVCIRDIGVGQLNRKGCQWSWCNKRDAIDRIYNNIDWVFGNTSWLTKYSSLEVVYELPGIFDHSPIVINTEVVKNHLQKLFRLYNILLYQREFKESGNKVWNQRIKGYTIYSVWITLQRLQNRTRQMNKEMNSLEKKLVNLRMEL</sequence>
<name>A0AC58ULS8_TOBAC</name>
<dbReference type="RefSeq" id="XP_075110438.1">
    <property type="nucleotide sequence ID" value="XM_075254337.1"/>
</dbReference>
<reference evidence="1" key="1">
    <citation type="journal article" date="2014" name="Nat. Commun.">
        <title>The tobacco genome sequence and its comparison with those of tomato and potato.</title>
        <authorList>
            <person name="Sierro N."/>
            <person name="Battey J.N."/>
            <person name="Ouadi S."/>
            <person name="Bakaher N."/>
            <person name="Bovet L."/>
            <person name="Willig A."/>
            <person name="Goepfert S."/>
            <person name="Peitsch M.C."/>
            <person name="Ivanov N.V."/>
        </authorList>
    </citation>
    <scope>NUCLEOTIDE SEQUENCE [LARGE SCALE GENOMIC DNA]</scope>
</reference>
<accession>A0AC58ULS8</accession>